<dbReference type="PANTHER" id="PTHR43757">
    <property type="entry name" value="AMINOMETHYLTRANSFERASE"/>
    <property type="match status" value="1"/>
</dbReference>
<organism evidence="4 5">
    <name type="scientific">Candidatus Pelagibacter giovannonii</name>
    <dbReference type="NCBI Taxonomy" id="2563896"/>
    <lineage>
        <taxon>Bacteria</taxon>
        <taxon>Pseudomonadati</taxon>
        <taxon>Pseudomonadota</taxon>
        <taxon>Alphaproteobacteria</taxon>
        <taxon>Candidatus Pelagibacterales</taxon>
        <taxon>Candidatus Pelagibacteraceae</taxon>
        <taxon>Candidatus Pelagibacter</taxon>
    </lineage>
</organism>
<dbReference type="Pfam" id="PF08669">
    <property type="entry name" value="GCV_T_C"/>
    <property type="match status" value="1"/>
</dbReference>
<dbReference type="InterPro" id="IPR029043">
    <property type="entry name" value="GcvT/YgfZ_C"/>
</dbReference>
<keyword evidence="4" id="KW-0489">Methyltransferase</keyword>
<evidence type="ECO:0000256" key="1">
    <source>
        <dbReference type="PIRSR" id="PIRSR006487-1"/>
    </source>
</evidence>
<dbReference type="AlphaFoldDB" id="A0A6H1Q2U8"/>
<feature type="binding site" evidence="1">
    <location>
        <position position="204"/>
    </location>
    <ligand>
        <name>substrate</name>
    </ligand>
</feature>
<feature type="domain" description="GCVT N-terminal" evidence="2">
    <location>
        <begin position="20"/>
        <end position="269"/>
    </location>
</feature>
<dbReference type="EMBL" id="CP038852">
    <property type="protein sequence ID" value="QIZ21154.1"/>
    <property type="molecule type" value="Genomic_DNA"/>
</dbReference>
<keyword evidence="5" id="KW-1185">Reference proteome</keyword>
<proteinExistence type="predicted"/>
<dbReference type="Gene3D" id="3.30.1360.120">
    <property type="entry name" value="Probable tRNA modification gtpase trme, domain 1"/>
    <property type="match status" value="1"/>
</dbReference>
<dbReference type="RefSeq" id="WP_168607015.1">
    <property type="nucleotide sequence ID" value="NZ_CP038852.1"/>
</dbReference>
<dbReference type="NCBIfam" id="NF009133">
    <property type="entry name" value="PRK12486.1"/>
    <property type="match status" value="1"/>
</dbReference>
<gene>
    <name evidence="4" type="ORF">E5R92_05090</name>
</gene>
<dbReference type="InterPro" id="IPR028896">
    <property type="entry name" value="GcvT/YgfZ/DmdA"/>
</dbReference>
<dbReference type="PANTHER" id="PTHR43757:SF2">
    <property type="entry name" value="AMINOMETHYLTRANSFERASE, MITOCHONDRIAL"/>
    <property type="match status" value="1"/>
</dbReference>
<feature type="domain" description="Aminomethyltransferase C-terminal" evidence="3">
    <location>
        <begin position="290"/>
        <end position="368"/>
    </location>
</feature>
<reference evidence="4 5" key="1">
    <citation type="journal article" date="2020" name="Nat. Microbiol.">
        <title>Lysogenic host-virus interactions in SAR11 marine bacteria.</title>
        <authorList>
            <person name="Morris R.M."/>
            <person name="Cain K.R."/>
            <person name="Hvorecny K.L."/>
            <person name="Kollman J.M."/>
        </authorList>
    </citation>
    <scope>NUCLEOTIDE SEQUENCE [LARGE SCALE GENOMIC DNA]</scope>
    <source>
        <strain evidence="4 5">NP1</strain>
    </source>
</reference>
<evidence type="ECO:0000259" key="3">
    <source>
        <dbReference type="Pfam" id="PF08669"/>
    </source>
</evidence>
<evidence type="ECO:0000259" key="2">
    <source>
        <dbReference type="Pfam" id="PF01571"/>
    </source>
</evidence>
<dbReference type="Proteomes" id="UP000501094">
    <property type="component" value="Chromosome"/>
</dbReference>
<keyword evidence="4" id="KW-0808">Transferase</keyword>
<protein>
    <submittedName>
        <fullName evidence="4">Dimethylsulfoniopropionate demethylase</fullName>
    </submittedName>
</protein>
<dbReference type="SUPFAM" id="SSF101790">
    <property type="entry name" value="Aminomethyltransferase beta-barrel domain"/>
    <property type="match status" value="1"/>
</dbReference>
<evidence type="ECO:0000313" key="4">
    <source>
        <dbReference type="EMBL" id="QIZ21154.1"/>
    </source>
</evidence>
<dbReference type="InterPro" id="IPR006222">
    <property type="entry name" value="GCVT_N"/>
</dbReference>
<dbReference type="GO" id="GO:0008168">
    <property type="term" value="F:methyltransferase activity"/>
    <property type="evidence" value="ECO:0007669"/>
    <property type="project" value="UniProtKB-KW"/>
</dbReference>
<dbReference type="PIRSF" id="PIRSF006487">
    <property type="entry name" value="GcvT"/>
    <property type="match status" value="1"/>
</dbReference>
<dbReference type="Pfam" id="PF01571">
    <property type="entry name" value="GCV_T"/>
    <property type="match status" value="1"/>
</dbReference>
<dbReference type="InterPro" id="IPR027266">
    <property type="entry name" value="TrmE/GcvT-like"/>
</dbReference>
<evidence type="ECO:0000313" key="5">
    <source>
        <dbReference type="Proteomes" id="UP000501094"/>
    </source>
</evidence>
<name>A0A6H1Q2U8_9PROT</name>
<dbReference type="SUPFAM" id="SSF103025">
    <property type="entry name" value="Folate-binding domain"/>
    <property type="match status" value="1"/>
</dbReference>
<dbReference type="InterPro" id="IPR013977">
    <property type="entry name" value="GcvT_C"/>
</dbReference>
<sequence>MKNFSIAKSRRLRSTPYTSRIEKQGVTAYTIYNHMLLPAAFGSIEDSYKHLKEHVQVWDVAAERQVEISGKDSAELVQLMTCRDLSKSKIGRCYYCPIIDENGNLVNDPVILKLDENKWWISIADSDVIFFAKGLASGHKFDVKIVEPVVDIMAIQGPKSFALMEKVFGKKITELKFFGFDYFDFEGTKHLIARSGWSKQGGYEVYVQNTQSGQKLYDHLFEVGKEFKVGPGCPNLIERIESALLSYGNDFDNNDNPFECGFDQYVSLDSDINFLGKEKLKEVKLKGPQKKLMGVRINIKEISLTGSKDIYDENNNIIGELRSACYSPHFQKVIGIAMIQKSHWEVSQSFKIQVNGNTINGNVCDLPFI</sequence>
<dbReference type="KEGG" id="peg:E5R92_05090"/>
<accession>A0A6H1Q2U8</accession>
<dbReference type="GO" id="GO:0032259">
    <property type="term" value="P:methylation"/>
    <property type="evidence" value="ECO:0007669"/>
    <property type="project" value="UniProtKB-KW"/>
</dbReference>